<feature type="compositionally biased region" description="Basic and acidic residues" evidence="1">
    <location>
        <begin position="97"/>
        <end position="114"/>
    </location>
</feature>
<reference evidence="2 3" key="1">
    <citation type="journal article" date="2020" name="Nat. Food">
        <title>A phased Vanilla planifolia genome enables genetic improvement of flavour and production.</title>
        <authorList>
            <person name="Hasing T."/>
            <person name="Tang H."/>
            <person name="Brym M."/>
            <person name="Khazi F."/>
            <person name="Huang T."/>
            <person name="Chambers A.H."/>
        </authorList>
    </citation>
    <scope>NUCLEOTIDE SEQUENCE [LARGE SCALE GENOMIC DNA]</scope>
    <source>
        <tissue evidence="2">Leaf</tissue>
    </source>
</reference>
<feature type="region of interest" description="Disordered" evidence="1">
    <location>
        <begin position="97"/>
        <end position="135"/>
    </location>
</feature>
<evidence type="ECO:0000256" key="1">
    <source>
        <dbReference type="SAM" id="MobiDB-lite"/>
    </source>
</evidence>
<evidence type="ECO:0000313" key="3">
    <source>
        <dbReference type="Proteomes" id="UP000639772"/>
    </source>
</evidence>
<organism evidence="2 3">
    <name type="scientific">Vanilla planifolia</name>
    <name type="common">Vanilla</name>
    <dbReference type="NCBI Taxonomy" id="51239"/>
    <lineage>
        <taxon>Eukaryota</taxon>
        <taxon>Viridiplantae</taxon>
        <taxon>Streptophyta</taxon>
        <taxon>Embryophyta</taxon>
        <taxon>Tracheophyta</taxon>
        <taxon>Spermatophyta</taxon>
        <taxon>Magnoliopsida</taxon>
        <taxon>Liliopsida</taxon>
        <taxon>Asparagales</taxon>
        <taxon>Orchidaceae</taxon>
        <taxon>Vanilloideae</taxon>
        <taxon>Vanilleae</taxon>
        <taxon>Vanilla</taxon>
    </lineage>
</organism>
<proteinExistence type="predicted"/>
<comment type="caution">
    <text evidence="2">The sequence shown here is derived from an EMBL/GenBank/DDBJ whole genome shotgun (WGS) entry which is preliminary data.</text>
</comment>
<dbReference type="EMBL" id="JADCNM010000001">
    <property type="protein sequence ID" value="KAG0500555.1"/>
    <property type="molecule type" value="Genomic_DNA"/>
</dbReference>
<accession>A0A835RXU2</accession>
<name>A0A835RXU2_VANPL</name>
<sequence>MPSLYLQRHGTSSHSLVRTPLIHPKAISKHDKSLKHRRFPIRFEKAVIEHQLAMRHIEQRWYRSLPAATLVYTNNSTTKSRHNSAFYRGEDWIEHFDRPGDPHPELLHQKDGKGELQAGSHWNRRRESKRPEVDG</sequence>
<protein>
    <submittedName>
        <fullName evidence="2">Uncharacterized protein</fullName>
    </submittedName>
</protein>
<dbReference type="AlphaFoldDB" id="A0A835RXU2"/>
<dbReference type="Proteomes" id="UP000639772">
    <property type="component" value="Chromosome 1"/>
</dbReference>
<evidence type="ECO:0000313" key="2">
    <source>
        <dbReference type="EMBL" id="KAG0500555.1"/>
    </source>
</evidence>
<gene>
    <name evidence="2" type="ORF">HPP92_000627</name>
</gene>